<dbReference type="GO" id="GO:0016020">
    <property type="term" value="C:membrane"/>
    <property type="evidence" value="ECO:0007669"/>
    <property type="project" value="TreeGrafter"/>
</dbReference>
<dbReference type="PANTHER" id="PTHR19359">
    <property type="entry name" value="CYTOCHROME B5"/>
    <property type="match status" value="1"/>
</dbReference>
<protein>
    <submittedName>
        <fullName evidence="7">Cytochrome b5</fullName>
    </submittedName>
</protein>
<reference evidence="7" key="1">
    <citation type="submission" date="2015-06" db="EMBL/GenBank/DDBJ databases">
        <authorList>
            <person name="Hoefler B.C."/>
            <person name="Straight P.D."/>
        </authorList>
    </citation>
    <scope>NUCLEOTIDE SEQUENCE</scope>
</reference>
<dbReference type="InterPro" id="IPR018506">
    <property type="entry name" value="Cyt_B5_heme-BS"/>
</dbReference>
<dbReference type="EMBL" id="GDHF01029328">
    <property type="protein sequence ID" value="JAI22986.1"/>
    <property type="molecule type" value="Transcribed_RNA"/>
</dbReference>
<proteinExistence type="inferred from homology"/>
<dbReference type="AlphaFoldDB" id="A0A0K8U8T2"/>
<evidence type="ECO:0000256" key="3">
    <source>
        <dbReference type="ARBA" id="ARBA00023004"/>
    </source>
</evidence>
<dbReference type="PRINTS" id="PR00363">
    <property type="entry name" value="CYTOCHROMEB5"/>
</dbReference>
<evidence type="ECO:0000259" key="6">
    <source>
        <dbReference type="PROSITE" id="PS50255"/>
    </source>
</evidence>
<keyword evidence="2 5" id="KW-0479">Metal-binding</keyword>
<feature type="domain" description="Cytochrome b5 heme-binding" evidence="6">
    <location>
        <begin position="2"/>
        <end position="80"/>
    </location>
</feature>
<dbReference type="FunFam" id="3.10.120.10:FF:000007">
    <property type="entry name" value="Sulfite oxidase, mitochondrial"/>
    <property type="match status" value="1"/>
</dbReference>
<dbReference type="PROSITE" id="PS50255">
    <property type="entry name" value="CYTOCHROME_B5_2"/>
    <property type="match status" value="1"/>
</dbReference>
<dbReference type="InterPro" id="IPR036400">
    <property type="entry name" value="Cyt_B5-like_heme/steroid_sf"/>
</dbReference>
<evidence type="ECO:0000256" key="4">
    <source>
        <dbReference type="ARBA" id="ARBA00038168"/>
    </source>
</evidence>
<dbReference type="Pfam" id="PF00173">
    <property type="entry name" value="Cyt-b5"/>
    <property type="match status" value="1"/>
</dbReference>
<evidence type="ECO:0000256" key="5">
    <source>
        <dbReference type="RuleBase" id="RU362121"/>
    </source>
</evidence>
<keyword evidence="3 5" id="KW-0408">Iron</keyword>
<organism evidence="7">
    <name type="scientific">Bactrocera latifrons</name>
    <name type="common">Malaysian fruit fly</name>
    <name type="synonym">Chaetodacus latifrons</name>
    <dbReference type="NCBI Taxonomy" id="174628"/>
    <lineage>
        <taxon>Eukaryota</taxon>
        <taxon>Metazoa</taxon>
        <taxon>Ecdysozoa</taxon>
        <taxon>Arthropoda</taxon>
        <taxon>Hexapoda</taxon>
        <taxon>Insecta</taxon>
        <taxon>Pterygota</taxon>
        <taxon>Neoptera</taxon>
        <taxon>Endopterygota</taxon>
        <taxon>Diptera</taxon>
        <taxon>Brachycera</taxon>
        <taxon>Muscomorpha</taxon>
        <taxon>Tephritoidea</taxon>
        <taxon>Tephritidae</taxon>
        <taxon>Bactrocera</taxon>
        <taxon>Bactrocera</taxon>
    </lineage>
</organism>
<comment type="similarity">
    <text evidence="4 5">Belongs to the cytochrome b5 family.</text>
</comment>
<dbReference type="InterPro" id="IPR001199">
    <property type="entry name" value="Cyt_B5-like_heme/steroid-bd"/>
</dbReference>
<dbReference type="PANTHER" id="PTHR19359:SF95">
    <property type="entry name" value="CYTOCHROME B5 TYPE B"/>
    <property type="match status" value="1"/>
</dbReference>
<name>A0A0K8U8T2_BACLA</name>
<sequence>MSQEYSVSEVAQNNGRDGKPVWIIYKESVYNVTKFINEHPGGAESILEYAGKDATKAFNQVGHSSDAIKEMKSYKIGVIRKEVRQLKSNSCICLSGDNLCTLADFRKVPLRAECLRNSGTDIVLIKRTLPQC</sequence>
<keyword evidence="1 5" id="KW-0349">Heme</keyword>
<dbReference type="OrthoDB" id="260091at2759"/>
<dbReference type="PROSITE" id="PS00191">
    <property type="entry name" value="CYTOCHROME_B5_1"/>
    <property type="match status" value="1"/>
</dbReference>
<dbReference type="Gene3D" id="3.10.120.10">
    <property type="entry name" value="Cytochrome b5-like heme/steroid binding domain"/>
    <property type="match status" value="1"/>
</dbReference>
<evidence type="ECO:0000256" key="2">
    <source>
        <dbReference type="ARBA" id="ARBA00022723"/>
    </source>
</evidence>
<accession>A0A0K8U8T2</accession>
<gene>
    <name evidence="7" type="primary">Cyt-b5_0</name>
    <name evidence="7" type="ORF">c0_g1_i1</name>
</gene>
<evidence type="ECO:0000313" key="7">
    <source>
        <dbReference type="EMBL" id="JAI22986.1"/>
    </source>
</evidence>
<evidence type="ECO:0000256" key="1">
    <source>
        <dbReference type="ARBA" id="ARBA00022617"/>
    </source>
</evidence>
<dbReference type="SUPFAM" id="SSF55856">
    <property type="entry name" value="Cytochrome b5-like heme/steroid binding domain"/>
    <property type="match status" value="1"/>
</dbReference>
<dbReference type="GO" id="GO:0020037">
    <property type="term" value="F:heme binding"/>
    <property type="evidence" value="ECO:0007669"/>
    <property type="project" value="UniProtKB-UniRule"/>
</dbReference>
<dbReference type="InterPro" id="IPR050668">
    <property type="entry name" value="Cytochrome_b5"/>
</dbReference>
<dbReference type="GO" id="GO:0046872">
    <property type="term" value="F:metal ion binding"/>
    <property type="evidence" value="ECO:0007669"/>
    <property type="project" value="UniProtKB-UniRule"/>
</dbReference>
<feature type="non-terminal residue" evidence="7">
    <location>
        <position position="132"/>
    </location>
</feature>
<dbReference type="SMART" id="SM01117">
    <property type="entry name" value="Cyt-b5"/>
    <property type="match status" value="1"/>
</dbReference>